<evidence type="ECO:0000313" key="1">
    <source>
        <dbReference type="EMBL" id="KAG6668163.1"/>
    </source>
</evidence>
<proteinExistence type="predicted"/>
<reference evidence="1" key="1">
    <citation type="submission" date="2020-12" db="EMBL/GenBank/DDBJ databases">
        <title>WGS assembly of Carya illinoinensis cv. Pawnee.</title>
        <authorList>
            <person name="Platts A."/>
            <person name="Shu S."/>
            <person name="Wright S."/>
            <person name="Barry K."/>
            <person name="Edger P."/>
            <person name="Pires J.C."/>
            <person name="Schmutz J."/>
        </authorList>
    </citation>
    <scope>NUCLEOTIDE SEQUENCE</scope>
    <source>
        <tissue evidence="1">Leaf</tissue>
    </source>
</reference>
<dbReference type="AlphaFoldDB" id="A0A8T1RPI1"/>
<evidence type="ECO:0000313" key="2">
    <source>
        <dbReference type="Proteomes" id="UP000811609"/>
    </source>
</evidence>
<gene>
    <name evidence="1" type="ORF">CIPAW_01G151700</name>
</gene>
<name>A0A8T1RPI1_CARIL</name>
<dbReference type="EMBL" id="CM031809">
    <property type="protein sequence ID" value="KAG6668163.1"/>
    <property type="molecule type" value="Genomic_DNA"/>
</dbReference>
<sequence>MKCHDSVSRAHEYTAGTEGLHPSRVRAHSISFPLESSASSKIAWLTPCSYNSLVIAWHMQHELLLKITTGFSDAILTMRSIDIIDGPANSQLKKVFSLSL</sequence>
<dbReference type="Proteomes" id="UP000811609">
    <property type="component" value="Chromosome 1"/>
</dbReference>
<comment type="caution">
    <text evidence="1">The sequence shown here is derived from an EMBL/GenBank/DDBJ whole genome shotgun (WGS) entry which is preliminary data.</text>
</comment>
<keyword evidence="2" id="KW-1185">Reference proteome</keyword>
<organism evidence="1 2">
    <name type="scientific">Carya illinoinensis</name>
    <name type="common">Pecan</name>
    <dbReference type="NCBI Taxonomy" id="32201"/>
    <lineage>
        <taxon>Eukaryota</taxon>
        <taxon>Viridiplantae</taxon>
        <taxon>Streptophyta</taxon>
        <taxon>Embryophyta</taxon>
        <taxon>Tracheophyta</taxon>
        <taxon>Spermatophyta</taxon>
        <taxon>Magnoliopsida</taxon>
        <taxon>eudicotyledons</taxon>
        <taxon>Gunneridae</taxon>
        <taxon>Pentapetalae</taxon>
        <taxon>rosids</taxon>
        <taxon>fabids</taxon>
        <taxon>Fagales</taxon>
        <taxon>Juglandaceae</taxon>
        <taxon>Carya</taxon>
    </lineage>
</organism>
<accession>A0A8T1RPI1</accession>
<protein>
    <submittedName>
        <fullName evidence="1">Uncharacterized protein</fullName>
    </submittedName>
</protein>